<keyword evidence="2" id="KW-0201">Cytochrome c-type biogenesis</keyword>
<dbReference type="PANTHER" id="PTHR42852:SF6">
    <property type="entry name" value="THIOL:DISULFIDE INTERCHANGE PROTEIN DSBE"/>
    <property type="match status" value="1"/>
</dbReference>
<sequence length="512" mass="57747">MVKNIKIWYAIVWSALVFPAVIFAQQGQPDVVTNKLQLAKLRAAVEASPDSLNVHMAYTKAIGTESPELEKQYAAWTTKFPKSAIVPYAIGKAYLDEENPKAKPYLLKAVAINPNFTEAWGGLWQDAERWGDSKISQAYLEKAALSNPSNADYAFYYASSFRGADKVKWVQMSLEVAKHFPNHERGAQALYWLAVRSKEVAEKLKYFELLHRSYAPDKFGWSASGMSAYFNVLLWENAEKALELAQEMAQTEKKEKKQWPKLVSQAQVMIKTRTLLSQRKETEALDELKKIQLSKYSELKTRLELLKAQIYDLAGNTRAAYDSLIVVFAKSPSVQIRTAIAGYGNKLSKDSLQTDADIWASLNAIAQVATPFNGLKRYLTPGTASLSDYKGKVILLTYWFPGCGPCRAEFPHFENVVKKFKGNNLEYLGINILSKQNDYVVPFLKGTGYSFTPLEDVRERVKGNLDNHDLAPMNFLIDKEGRLIFSSFSIDGDNEDDLELMIQMLMDSKNAN</sequence>
<comment type="subcellular location">
    <subcellularLocation>
        <location evidence="1">Cell envelope</location>
    </subcellularLocation>
</comment>
<dbReference type="InterPro" id="IPR000866">
    <property type="entry name" value="AhpC/TSA"/>
</dbReference>
<dbReference type="InterPro" id="IPR011990">
    <property type="entry name" value="TPR-like_helical_dom_sf"/>
</dbReference>
<feature type="domain" description="Thioredoxin" evidence="5">
    <location>
        <begin position="363"/>
        <end position="507"/>
    </location>
</feature>
<keyword evidence="4" id="KW-0676">Redox-active center</keyword>
<dbReference type="Proteomes" id="UP001165460">
    <property type="component" value="Unassembled WGS sequence"/>
</dbReference>
<dbReference type="Pfam" id="PF00578">
    <property type="entry name" value="AhpC-TSA"/>
    <property type="match status" value="1"/>
</dbReference>
<evidence type="ECO:0000256" key="1">
    <source>
        <dbReference type="ARBA" id="ARBA00004196"/>
    </source>
</evidence>
<dbReference type="SUPFAM" id="SSF48452">
    <property type="entry name" value="TPR-like"/>
    <property type="match status" value="1"/>
</dbReference>
<organism evidence="6 7">
    <name type="scientific">Pedobacter montanisoli</name>
    <dbReference type="NCBI Taxonomy" id="2923277"/>
    <lineage>
        <taxon>Bacteria</taxon>
        <taxon>Pseudomonadati</taxon>
        <taxon>Bacteroidota</taxon>
        <taxon>Sphingobacteriia</taxon>
        <taxon>Sphingobacteriales</taxon>
        <taxon>Sphingobacteriaceae</taxon>
        <taxon>Pedobacter</taxon>
    </lineage>
</organism>
<proteinExistence type="predicted"/>
<evidence type="ECO:0000259" key="5">
    <source>
        <dbReference type="PROSITE" id="PS51352"/>
    </source>
</evidence>
<dbReference type="PROSITE" id="PS00194">
    <property type="entry name" value="THIOREDOXIN_1"/>
    <property type="match status" value="1"/>
</dbReference>
<dbReference type="SUPFAM" id="SSF52833">
    <property type="entry name" value="Thioredoxin-like"/>
    <property type="match status" value="1"/>
</dbReference>
<name>A0ABS9ZSG6_9SPHI</name>
<dbReference type="RefSeq" id="WP_243357551.1">
    <property type="nucleotide sequence ID" value="NZ_JALGBH010000001.1"/>
</dbReference>
<dbReference type="Gene3D" id="1.25.40.10">
    <property type="entry name" value="Tetratricopeptide repeat domain"/>
    <property type="match status" value="1"/>
</dbReference>
<keyword evidence="3" id="KW-1015">Disulfide bond</keyword>
<dbReference type="InterPro" id="IPR036249">
    <property type="entry name" value="Thioredoxin-like_sf"/>
</dbReference>
<dbReference type="Gene3D" id="3.40.30.10">
    <property type="entry name" value="Glutaredoxin"/>
    <property type="match status" value="1"/>
</dbReference>
<dbReference type="InterPro" id="IPR013766">
    <property type="entry name" value="Thioredoxin_domain"/>
</dbReference>
<keyword evidence="7" id="KW-1185">Reference proteome</keyword>
<evidence type="ECO:0000256" key="4">
    <source>
        <dbReference type="ARBA" id="ARBA00023284"/>
    </source>
</evidence>
<dbReference type="InterPro" id="IPR050553">
    <property type="entry name" value="Thioredoxin_ResA/DsbE_sf"/>
</dbReference>
<protein>
    <submittedName>
        <fullName evidence="6">Redoxin domain-containing protein</fullName>
    </submittedName>
</protein>
<evidence type="ECO:0000313" key="6">
    <source>
        <dbReference type="EMBL" id="MCJ0741187.1"/>
    </source>
</evidence>
<evidence type="ECO:0000256" key="3">
    <source>
        <dbReference type="ARBA" id="ARBA00023157"/>
    </source>
</evidence>
<reference evidence="6" key="1">
    <citation type="submission" date="2022-03" db="EMBL/GenBank/DDBJ databases">
        <authorList>
            <person name="Woo C.Y."/>
        </authorList>
    </citation>
    <scope>NUCLEOTIDE SEQUENCE</scope>
    <source>
        <strain evidence="6">CYS-01</strain>
    </source>
</reference>
<accession>A0ABS9ZSG6</accession>
<dbReference type="EMBL" id="JALGBH010000001">
    <property type="protein sequence ID" value="MCJ0741187.1"/>
    <property type="molecule type" value="Genomic_DNA"/>
</dbReference>
<evidence type="ECO:0000313" key="7">
    <source>
        <dbReference type="Proteomes" id="UP001165460"/>
    </source>
</evidence>
<dbReference type="InterPro" id="IPR017937">
    <property type="entry name" value="Thioredoxin_CS"/>
</dbReference>
<dbReference type="PANTHER" id="PTHR42852">
    <property type="entry name" value="THIOL:DISULFIDE INTERCHANGE PROTEIN DSBE"/>
    <property type="match status" value="1"/>
</dbReference>
<dbReference type="PROSITE" id="PS51352">
    <property type="entry name" value="THIOREDOXIN_2"/>
    <property type="match status" value="1"/>
</dbReference>
<evidence type="ECO:0000256" key="2">
    <source>
        <dbReference type="ARBA" id="ARBA00022748"/>
    </source>
</evidence>
<gene>
    <name evidence="6" type="ORF">MMF97_00600</name>
</gene>
<comment type="caution">
    <text evidence="6">The sequence shown here is derived from an EMBL/GenBank/DDBJ whole genome shotgun (WGS) entry which is preliminary data.</text>
</comment>
<dbReference type="CDD" id="cd02966">
    <property type="entry name" value="TlpA_like_family"/>
    <property type="match status" value="1"/>
</dbReference>